<accession>A0A1X7G1C4</accession>
<keyword evidence="2" id="KW-1185">Reference proteome</keyword>
<organism evidence="1 2">
    <name type="scientific">Allosphingosinicella indica</name>
    <dbReference type="NCBI Taxonomy" id="941907"/>
    <lineage>
        <taxon>Bacteria</taxon>
        <taxon>Pseudomonadati</taxon>
        <taxon>Pseudomonadota</taxon>
        <taxon>Alphaproteobacteria</taxon>
        <taxon>Sphingomonadales</taxon>
        <taxon>Sphingomonadaceae</taxon>
        <taxon>Allosphingosinicella</taxon>
    </lineage>
</organism>
<reference evidence="2" key="1">
    <citation type="submission" date="2017-04" db="EMBL/GenBank/DDBJ databases">
        <authorList>
            <person name="Varghese N."/>
            <person name="Submissions S."/>
        </authorList>
    </citation>
    <scope>NUCLEOTIDE SEQUENCE [LARGE SCALE GENOMIC DNA]</scope>
    <source>
        <strain evidence="2">Dd16</strain>
    </source>
</reference>
<gene>
    <name evidence="1" type="ORF">SAMN06295910_0973</name>
</gene>
<dbReference type="STRING" id="941907.SAMN06295910_0973"/>
<evidence type="ECO:0000313" key="2">
    <source>
        <dbReference type="Proteomes" id="UP000192934"/>
    </source>
</evidence>
<dbReference type="Proteomes" id="UP000192934">
    <property type="component" value="Chromosome I"/>
</dbReference>
<protein>
    <recommendedName>
        <fullName evidence="3">Tetratricopeptide repeat protein</fullName>
    </recommendedName>
</protein>
<proteinExistence type="predicted"/>
<name>A0A1X7G1C4_9SPHN</name>
<sequence length="355" mass="38797">MTFGLVDQRYASFGAVVPPAVDAALGAAFVNEPLAGDPFLYRARQRVEAGDRAGAIGLLEEARRRSPRSRPVRMMLIEQYLRAENIAAATVEIGVLSKLTPVARDHLSRAVSQLMLDKEVRPAVVRALAADPIYDSILAELARTGADADLIVDLARQQVQSDQPREGRGIWRIALIDRLVDERQYRKARQLWGTFFNVPDDAGGNAVYDGRFAGRPGSRPFNWQLTTNQTGAAERSRRGGLDVDYFGRTSGPLARQLLLLSPGQYRLTFRADGNANAQGSRLVWQVMCDGASSTLSETVLDRVEAAPRAFAANFTVPAQNCVAQWLSLEGMAAEFPTTQSAHIDNVEIRSSGSAR</sequence>
<evidence type="ECO:0008006" key="3">
    <source>
        <dbReference type="Google" id="ProtNLM"/>
    </source>
</evidence>
<dbReference type="EMBL" id="LT840185">
    <property type="protein sequence ID" value="SMF62237.1"/>
    <property type="molecule type" value="Genomic_DNA"/>
</dbReference>
<evidence type="ECO:0000313" key="1">
    <source>
        <dbReference type="EMBL" id="SMF62237.1"/>
    </source>
</evidence>
<dbReference type="AlphaFoldDB" id="A0A1X7G1C4"/>